<dbReference type="InterPro" id="IPR010499">
    <property type="entry name" value="AraC_E-bd"/>
</dbReference>
<evidence type="ECO:0000313" key="3">
    <source>
        <dbReference type="Proteomes" id="UP000321816"/>
    </source>
</evidence>
<dbReference type="InterPro" id="IPR029442">
    <property type="entry name" value="GyrI-like"/>
</dbReference>
<dbReference type="InterPro" id="IPR050908">
    <property type="entry name" value="SmbC-like"/>
</dbReference>
<dbReference type="EMBL" id="CP144914">
    <property type="protein sequence ID" value="WWD79012.1"/>
    <property type="molecule type" value="Genomic_DNA"/>
</dbReference>
<dbReference type="InterPro" id="IPR011256">
    <property type="entry name" value="Reg_factor_effector_dom_sf"/>
</dbReference>
<keyword evidence="3" id="KW-1185">Reference proteome</keyword>
<dbReference type="Gene3D" id="3.20.80.10">
    <property type="entry name" value="Regulatory factor, effector binding domain"/>
    <property type="match status" value="1"/>
</dbReference>
<dbReference type="Proteomes" id="UP000321816">
    <property type="component" value="Chromosome"/>
</dbReference>
<organism evidence="2 3">
    <name type="scientific">Alkalicoccus halolimnae</name>
    <dbReference type="NCBI Taxonomy" id="1667239"/>
    <lineage>
        <taxon>Bacteria</taxon>
        <taxon>Bacillati</taxon>
        <taxon>Bacillota</taxon>
        <taxon>Bacilli</taxon>
        <taxon>Bacillales</taxon>
        <taxon>Bacillaceae</taxon>
        <taxon>Alkalicoccus</taxon>
    </lineage>
</organism>
<dbReference type="RefSeq" id="WP_222706852.1">
    <property type="nucleotide sequence ID" value="NZ_CP144914.1"/>
</dbReference>
<dbReference type="AlphaFoldDB" id="A0AAJ8LSV4"/>
<evidence type="ECO:0000259" key="1">
    <source>
        <dbReference type="SMART" id="SM00871"/>
    </source>
</evidence>
<evidence type="ECO:0000313" key="2">
    <source>
        <dbReference type="EMBL" id="WWD79012.1"/>
    </source>
</evidence>
<gene>
    <name evidence="2" type="ORF">FTX54_011325</name>
</gene>
<sequence>MEKPMITVENYEVEVIYIRFKGSYTEFRKNSRKMFNELFKYAKKYNLIRENHTKVMTIYHDNPFITDSKNLRTSVAMTVPSNTTIVEEGKIGTMKFGGKYVVLHFELSIGEYEKAWKYAYSDWLLKNDKYTPRDSFPFELYVTEPPEDYKKKSKTDIYIPIE</sequence>
<dbReference type="SMART" id="SM00871">
    <property type="entry name" value="AraC_E_bind"/>
    <property type="match status" value="1"/>
</dbReference>
<protein>
    <submittedName>
        <fullName evidence="2">GyrI-like domain-containing protein</fullName>
    </submittedName>
</protein>
<dbReference type="SUPFAM" id="SSF55136">
    <property type="entry name" value="Probable bacterial effector-binding domain"/>
    <property type="match status" value="1"/>
</dbReference>
<dbReference type="KEGG" id="ahal:FTX54_011325"/>
<dbReference type="Pfam" id="PF06445">
    <property type="entry name" value="GyrI-like"/>
    <property type="match status" value="1"/>
</dbReference>
<proteinExistence type="predicted"/>
<accession>A0AAJ8LSV4</accession>
<dbReference type="PANTHER" id="PTHR40055">
    <property type="entry name" value="TRANSCRIPTIONAL REGULATOR YGIV-RELATED"/>
    <property type="match status" value="1"/>
</dbReference>
<name>A0AAJ8LSV4_9BACI</name>
<dbReference type="PANTHER" id="PTHR40055:SF1">
    <property type="entry name" value="TRANSCRIPTIONAL REGULATOR YGIV-RELATED"/>
    <property type="match status" value="1"/>
</dbReference>
<reference evidence="2 3" key="1">
    <citation type="submission" date="2024-01" db="EMBL/GenBank/DDBJ databases">
        <title>Complete Genome Sequence of Alkalicoccus halolimnae BZ-SZ-XJ29T, a Moderately Halophilic Bacterium Isolated from a Salt Lake.</title>
        <authorList>
            <person name="Zhao B."/>
        </authorList>
    </citation>
    <scope>NUCLEOTIDE SEQUENCE [LARGE SCALE GENOMIC DNA]</scope>
    <source>
        <strain evidence="2 3">BZ-SZ-XJ29</strain>
    </source>
</reference>
<feature type="domain" description="AraC effector-binding" evidence="1">
    <location>
        <begin position="2"/>
        <end position="162"/>
    </location>
</feature>